<evidence type="ECO:0000256" key="7">
    <source>
        <dbReference type="SAM" id="SignalP"/>
    </source>
</evidence>
<dbReference type="Pfam" id="PF16822">
    <property type="entry name" value="ALGX"/>
    <property type="match status" value="1"/>
</dbReference>
<dbReference type="GO" id="GO:0042121">
    <property type="term" value="P:alginic acid biosynthetic process"/>
    <property type="evidence" value="ECO:0007669"/>
    <property type="project" value="UniProtKB-UniPathway"/>
</dbReference>
<keyword evidence="3" id="KW-0808">Transferase</keyword>
<feature type="domain" description="AlgX/AlgJ SGNH hydrolase-like" evidence="8">
    <location>
        <begin position="41"/>
        <end position="312"/>
    </location>
</feature>
<keyword evidence="5" id="KW-0574">Periplasm</keyword>
<sequence>MNKNLLLGAVLAAALSASPALAANSAFGCKHLEDNPTLPSVEGRDGFFFRIFADLRMQHPFTEDTVAQMGKLAEALKTHGTTMLYVPIPTKSVTLPTFLPDEAKLFGFDEDVAVAVYEDQVARLNAKGVIAVDLLSALRTTNGGDPPFFRSDFHWTSRGAETAAQTIGGMIKQLPGYADVTPVNYETKATGAELAVSGMRRTLQAYCVLSLPPVISTSYETVEVASADASLDIFGDSGGETEGAANDEIALVGTSFSDALVPNFSGFLAQYASLPVANMAITGGNQFGAITSYLTSREFQADRPKFLVWENPIYNNLAQFGTGSLTELIAAARNDCQPVGNTPDIDKAKGLYQADLTGTPITPNQVLLADAGDNGSRDVVLNFESTDGRTFTREVHRGDRFRGTGRFFIPLESLDSLELSKVSIQFDRLSEEKATISLCNT</sequence>
<accession>A0A1E5XSC6</accession>
<dbReference type="InterPro" id="IPR034655">
    <property type="entry name" value="AlgX_N"/>
</dbReference>
<evidence type="ECO:0000256" key="4">
    <source>
        <dbReference type="ARBA" id="ARBA00022729"/>
    </source>
</evidence>
<proteinExistence type="predicted"/>
<reference evidence="9 10" key="1">
    <citation type="journal article" date="2015" name="Genome Announc.">
        <title>Genome Assemblies of Three Soil-Associated Devosia species: D. insulae, D. limi, and D. soli.</title>
        <authorList>
            <person name="Hassan Y.I."/>
            <person name="Lepp D."/>
            <person name="Zhou T."/>
        </authorList>
    </citation>
    <scope>NUCLEOTIDE SEQUENCE [LARGE SCALE GENOMIC DNA]</scope>
    <source>
        <strain evidence="9 10">DS-56</strain>
    </source>
</reference>
<comment type="pathway">
    <text evidence="2">Glycan biosynthesis; alginate biosynthesis.</text>
</comment>
<dbReference type="CDD" id="cd14441">
    <property type="entry name" value="AlgX_N"/>
    <property type="match status" value="1"/>
</dbReference>
<keyword evidence="4 7" id="KW-0732">Signal</keyword>
<dbReference type="GO" id="GO:0016740">
    <property type="term" value="F:transferase activity"/>
    <property type="evidence" value="ECO:0007669"/>
    <property type="project" value="UniProtKB-KW"/>
</dbReference>
<evidence type="ECO:0000313" key="9">
    <source>
        <dbReference type="EMBL" id="OEO31506.1"/>
    </source>
</evidence>
<feature type="chain" id="PRO_5009190451" description="AlgX/AlgJ SGNH hydrolase-like domain-containing protein" evidence="7">
    <location>
        <begin position="23"/>
        <end position="441"/>
    </location>
</feature>
<evidence type="ECO:0000256" key="3">
    <source>
        <dbReference type="ARBA" id="ARBA00022679"/>
    </source>
</evidence>
<dbReference type="GO" id="GO:0042597">
    <property type="term" value="C:periplasmic space"/>
    <property type="evidence" value="ECO:0007669"/>
    <property type="project" value="UniProtKB-SubCell"/>
</dbReference>
<feature type="signal peptide" evidence="7">
    <location>
        <begin position="1"/>
        <end position="22"/>
    </location>
</feature>
<evidence type="ECO:0000256" key="1">
    <source>
        <dbReference type="ARBA" id="ARBA00004418"/>
    </source>
</evidence>
<keyword evidence="10" id="KW-1185">Reference proteome</keyword>
<protein>
    <recommendedName>
        <fullName evidence="8">AlgX/AlgJ SGNH hydrolase-like domain-containing protein</fullName>
    </recommendedName>
</protein>
<evidence type="ECO:0000256" key="6">
    <source>
        <dbReference type="ARBA" id="ARBA00022841"/>
    </source>
</evidence>
<comment type="caution">
    <text evidence="9">The sequence shown here is derived from an EMBL/GenBank/DDBJ whole genome shotgun (WGS) entry which is preliminary data.</text>
</comment>
<dbReference type="AlphaFoldDB" id="A0A1E5XSC6"/>
<comment type="subcellular location">
    <subcellularLocation>
        <location evidence="1">Periplasm</location>
    </subcellularLocation>
</comment>
<evidence type="ECO:0000313" key="10">
    <source>
        <dbReference type="Proteomes" id="UP000095463"/>
    </source>
</evidence>
<dbReference type="RefSeq" id="WP_069909313.1">
    <property type="nucleotide sequence ID" value="NZ_LAJE02000156.1"/>
</dbReference>
<evidence type="ECO:0000256" key="2">
    <source>
        <dbReference type="ARBA" id="ARBA00005182"/>
    </source>
</evidence>
<evidence type="ECO:0000259" key="8">
    <source>
        <dbReference type="Pfam" id="PF16822"/>
    </source>
</evidence>
<dbReference type="InterPro" id="IPR031811">
    <property type="entry name" value="ALGX/ALGJ_SGNH-like"/>
</dbReference>
<dbReference type="UniPathway" id="UPA00286"/>
<dbReference type="OrthoDB" id="5657087at2"/>
<dbReference type="EMBL" id="LAJE02000156">
    <property type="protein sequence ID" value="OEO31506.1"/>
    <property type="molecule type" value="Genomic_DNA"/>
</dbReference>
<dbReference type="Proteomes" id="UP000095463">
    <property type="component" value="Unassembled WGS sequence"/>
</dbReference>
<organism evidence="9 10">
    <name type="scientific">Devosia insulae DS-56</name>
    <dbReference type="NCBI Taxonomy" id="1116389"/>
    <lineage>
        <taxon>Bacteria</taxon>
        <taxon>Pseudomonadati</taxon>
        <taxon>Pseudomonadota</taxon>
        <taxon>Alphaproteobacteria</taxon>
        <taxon>Hyphomicrobiales</taxon>
        <taxon>Devosiaceae</taxon>
        <taxon>Devosia</taxon>
    </lineage>
</organism>
<dbReference type="PROSITE" id="PS51257">
    <property type="entry name" value="PROKAR_LIPOPROTEIN"/>
    <property type="match status" value="1"/>
</dbReference>
<keyword evidence="6" id="KW-0016">Alginate biosynthesis</keyword>
<gene>
    <name evidence="9" type="ORF">VW23_015910</name>
</gene>
<evidence type="ECO:0000256" key="5">
    <source>
        <dbReference type="ARBA" id="ARBA00022764"/>
    </source>
</evidence>
<name>A0A1E5XSC6_9HYPH</name>